<keyword evidence="2" id="KW-1185">Reference proteome</keyword>
<gene>
    <name evidence="1" type="ORF">CERZMDRAFT_98583</name>
</gene>
<evidence type="ECO:0000313" key="1">
    <source>
        <dbReference type="EMBL" id="KAF2211271.1"/>
    </source>
</evidence>
<protein>
    <submittedName>
        <fullName evidence="1">Uncharacterized protein</fullName>
    </submittedName>
</protein>
<proteinExistence type="predicted"/>
<accession>A0A6A6FD12</accession>
<reference evidence="1" key="1">
    <citation type="journal article" date="2020" name="Stud. Mycol.">
        <title>101 Dothideomycetes genomes: a test case for predicting lifestyles and emergence of pathogens.</title>
        <authorList>
            <person name="Haridas S."/>
            <person name="Albert R."/>
            <person name="Binder M."/>
            <person name="Bloem J."/>
            <person name="Labutti K."/>
            <person name="Salamov A."/>
            <person name="Andreopoulos B."/>
            <person name="Baker S."/>
            <person name="Barry K."/>
            <person name="Bills G."/>
            <person name="Bluhm B."/>
            <person name="Cannon C."/>
            <person name="Castanera R."/>
            <person name="Culley D."/>
            <person name="Daum C."/>
            <person name="Ezra D."/>
            <person name="Gonzalez J."/>
            <person name="Henrissat B."/>
            <person name="Kuo A."/>
            <person name="Liang C."/>
            <person name="Lipzen A."/>
            <person name="Lutzoni F."/>
            <person name="Magnuson J."/>
            <person name="Mondo S."/>
            <person name="Nolan M."/>
            <person name="Ohm R."/>
            <person name="Pangilinan J."/>
            <person name="Park H.-J."/>
            <person name="Ramirez L."/>
            <person name="Alfaro M."/>
            <person name="Sun H."/>
            <person name="Tritt A."/>
            <person name="Yoshinaga Y."/>
            <person name="Zwiers L.-H."/>
            <person name="Turgeon B."/>
            <person name="Goodwin S."/>
            <person name="Spatafora J."/>
            <person name="Crous P."/>
            <person name="Grigoriev I."/>
        </authorList>
    </citation>
    <scope>NUCLEOTIDE SEQUENCE</scope>
    <source>
        <strain evidence="1">SCOH1-5</strain>
    </source>
</reference>
<name>A0A6A6FD12_9PEZI</name>
<dbReference type="EMBL" id="ML992677">
    <property type="protein sequence ID" value="KAF2211271.1"/>
    <property type="molecule type" value="Genomic_DNA"/>
</dbReference>
<organism evidence="1 2">
    <name type="scientific">Cercospora zeae-maydis SCOH1-5</name>
    <dbReference type="NCBI Taxonomy" id="717836"/>
    <lineage>
        <taxon>Eukaryota</taxon>
        <taxon>Fungi</taxon>
        <taxon>Dikarya</taxon>
        <taxon>Ascomycota</taxon>
        <taxon>Pezizomycotina</taxon>
        <taxon>Dothideomycetes</taxon>
        <taxon>Dothideomycetidae</taxon>
        <taxon>Mycosphaerellales</taxon>
        <taxon>Mycosphaerellaceae</taxon>
        <taxon>Cercospora</taxon>
    </lineage>
</organism>
<evidence type="ECO:0000313" key="2">
    <source>
        <dbReference type="Proteomes" id="UP000799539"/>
    </source>
</evidence>
<dbReference type="AlphaFoldDB" id="A0A6A6FD12"/>
<sequence length="191" mass="20640">MSRLAASTGTPDTSSKEQTIGSIILHGQSSCAVLAAVLPRNGKAIPPRQSWGQENGIQGSGIRSLRTLITEPWRVVHTSIAKLPVVPDVPKVQLNSRQQFDDPAHLHRKDVITGVRGRQSLYSIDMATQGNAPLLVEKHVFILQTLIDFTNSALLLLFASGPPDRGSGRCSAVVRSSGQCDIMGCHRWDAQ</sequence>
<dbReference type="Proteomes" id="UP000799539">
    <property type="component" value="Unassembled WGS sequence"/>
</dbReference>